<feature type="compositionally biased region" description="Low complexity" evidence="8">
    <location>
        <begin position="10"/>
        <end position="23"/>
    </location>
</feature>
<dbReference type="InParanoid" id="A0A1Y2D4R9"/>
<evidence type="ECO:0000256" key="1">
    <source>
        <dbReference type="ARBA" id="ARBA00022679"/>
    </source>
</evidence>
<dbReference type="GO" id="GO:0005524">
    <property type="term" value="F:ATP binding"/>
    <property type="evidence" value="ECO:0007669"/>
    <property type="project" value="UniProtKB-UniRule"/>
</dbReference>
<dbReference type="EMBL" id="MCGR01000099">
    <property type="protein sequence ID" value="ORY54272.1"/>
    <property type="molecule type" value="Genomic_DNA"/>
</dbReference>
<feature type="region of interest" description="Disordered" evidence="8">
    <location>
        <begin position="1"/>
        <end position="85"/>
    </location>
</feature>
<dbReference type="AlphaFoldDB" id="A0A1Y2D4R9"/>
<proteinExistence type="inferred from homology"/>
<dbReference type="InterPro" id="IPR000719">
    <property type="entry name" value="Prot_kinase_dom"/>
</dbReference>
<feature type="domain" description="Protein kinase" evidence="9">
    <location>
        <begin position="165"/>
        <end position="335"/>
    </location>
</feature>
<dbReference type="Gene3D" id="1.10.510.10">
    <property type="entry name" value="Transferase(Phosphotransferase) domain 1"/>
    <property type="match status" value="1"/>
</dbReference>
<evidence type="ECO:0000256" key="8">
    <source>
        <dbReference type="SAM" id="MobiDB-lite"/>
    </source>
</evidence>
<dbReference type="GO" id="GO:0004674">
    <property type="term" value="F:protein serine/threonine kinase activity"/>
    <property type="evidence" value="ECO:0007669"/>
    <property type="project" value="UniProtKB-KW"/>
</dbReference>
<dbReference type="PROSITE" id="PS50011">
    <property type="entry name" value="PROTEIN_KINASE_DOM"/>
    <property type="match status" value="1"/>
</dbReference>
<dbReference type="PROSITE" id="PS00108">
    <property type="entry name" value="PROTEIN_KINASE_ST"/>
    <property type="match status" value="1"/>
</dbReference>
<dbReference type="PANTHER" id="PTHR11042">
    <property type="entry name" value="EUKARYOTIC TRANSLATION INITIATION FACTOR 2-ALPHA KINASE EIF2-ALPHA KINASE -RELATED"/>
    <property type="match status" value="1"/>
</dbReference>
<keyword evidence="2 6" id="KW-0547">Nucleotide-binding</keyword>
<dbReference type="SMART" id="SM00220">
    <property type="entry name" value="S_TKc"/>
    <property type="match status" value="1"/>
</dbReference>
<comment type="caution">
    <text evidence="10">The sequence shown here is derived from an EMBL/GenBank/DDBJ whole genome shotgun (WGS) entry which is preliminary data.</text>
</comment>
<dbReference type="STRING" id="106004.A0A1Y2D4R9"/>
<dbReference type="OrthoDB" id="541276at2759"/>
<evidence type="ECO:0000313" key="10">
    <source>
        <dbReference type="EMBL" id="ORY54272.1"/>
    </source>
</evidence>
<keyword evidence="3 10" id="KW-0418">Kinase</keyword>
<gene>
    <name evidence="10" type="ORF">BCR35DRAFT_227206</name>
</gene>
<evidence type="ECO:0000256" key="3">
    <source>
        <dbReference type="ARBA" id="ARBA00022777"/>
    </source>
</evidence>
<comment type="similarity">
    <text evidence="5">Belongs to the protein kinase superfamily. Ser/Thr protein kinase family. GCN2 subfamily.</text>
</comment>
<keyword evidence="1" id="KW-0808">Transferase</keyword>
<dbReference type="Proteomes" id="UP000193467">
    <property type="component" value="Unassembled WGS sequence"/>
</dbReference>
<keyword evidence="7" id="KW-0723">Serine/threonine-protein kinase</keyword>
<dbReference type="GO" id="GO:0005634">
    <property type="term" value="C:nucleus"/>
    <property type="evidence" value="ECO:0007669"/>
    <property type="project" value="TreeGrafter"/>
</dbReference>
<feature type="binding site" evidence="6">
    <location>
        <position position="195"/>
    </location>
    <ligand>
        <name>ATP</name>
        <dbReference type="ChEBI" id="CHEBI:30616"/>
    </ligand>
</feature>
<dbReference type="PROSITE" id="PS00107">
    <property type="entry name" value="PROTEIN_KINASE_ATP"/>
    <property type="match status" value="1"/>
</dbReference>
<dbReference type="InterPro" id="IPR017441">
    <property type="entry name" value="Protein_kinase_ATP_BS"/>
</dbReference>
<keyword evidence="11" id="KW-1185">Reference proteome</keyword>
<dbReference type="InterPro" id="IPR011009">
    <property type="entry name" value="Kinase-like_dom_sf"/>
</dbReference>
<sequence length="335" mass="36779">MPPRRKRPPTNENEPSSSFSTSSIAQPRITRSKSARQPPNLKPLQPSSTVVSSIASVEEEEEDIEEIQSTSSGEEEQQRFQRVGEVDSAGSVVSVVMEGERAIGGEESDDAVSTASRMDDGSVDSEGQDEEEYACFLEEPVEMMPNKLFVSEKASLLEEVRSGWFKIDKQLGKGAFGVVFRAHHVDTPSRVYAIKVIKAATKEERAGVKRELYAQRDCDGNFTLPILGATTLSNPLGSACIIMPVAVGSLAELLQHRDGLKSSNRNKALLEYLQSLSLRWFGDICDGMAHVHDQGYAHRDLKPENIFFLARDGVLVPQIGDFGCARLVEDGQDYG</sequence>
<evidence type="ECO:0000256" key="4">
    <source>
        <dbReference type="ARBA" id="ARBA00022840"/>
    </source>
</evidence>
<feature type="compositionally biased region" description="Basic and acidic residues" evidence="8">
    <location>
        <begin position="76"/>
        <end position="85"/>
    </location>
</feature>
<feature type="compositionally biased region" description="Acidic residues" evidence="8">
    <location>
        <begin position="57"/>
        <end position="66"/>
    </location>
</feature>
<feature type="compositionally biased region" description="Low complexity" evidence="8">
    <location>
        <begin position="47"/>
        <end position="56"/>
    </location>
</feature>
<reference evidence="10 11" key="1">
    <citation type="submission" date="2016-07" db="EMBL/GenBank/DDBJ databases">
        <title>Pervasive Adenine N6-methylation of Active Genes in Fungi.</title>
        <authorList>
            <consortium name="DOE Joint Genome Institute"/>
            <person name="Mondo S.J."/>
            <person name="Dannebaum R.O."/>
            <person name="Kuo R.C."/>
            <person name="Labutti K."/>
            <person name="Haridas S."/>
            <person name="Kuo A."/>
            <person name="Salamov A."/>
            <person name="Ahrendt S.R."/>
            <person name="Lipzen A."/>
            <person name="Sullivan W."/>
            <person name="Andreopoulos W.B."/>
            <person name="Clum A."/>
            <person name="Lindquist E."/>
            <person name="Daum C."/>
            <person name="Ramamoorthy G.K."/>
            <person name="Gryganskyi A."/>
            <person name="Culley D."/>
            <person name="Magnuson J.K."/>
            <person name="James T.Y."/>
            <person name="O'Malley M.A."/>
            <person name="Stajich J.E."/>
            <person name="Spatafora J.W."/>
            <person name="Visel A."/>
            <person name="Grigoriev I.V."/>
        </authorList>
    </citation>
    <scope>NUCLEOTIDE SEQUENCE [LARGE SCALE GENOMIC DNA]</scope>
    <source>
        <strain evidence="10 11">62-1032</strain>
    </source>
</reference>
<accession>A0A1Y2D4R9</accession>
<dbReference type="GO" id="GO:0005737">
    <property type="term" value="C:cytoplasm"/>
    <property type="evidence" value="ECO:0007669"/>
    <property type="project" value="TreeGrafter"/>
</dbReference>
<dbReference type="SUPFAM" id="SSF56112">
    <property type="entry name" value="Protein kinase-like (PK-like)"/>
    <property type="match status" value="1"/>
</dbReference>
<evidence type="ECO:0000256" key="5">
    <source>
        <dbReference type="ARBA" id="ARBA00037982"/>
    </source>
</evidence>
<organism evidence="10 11">
    <name type="scientific">Leucosporidium creatinivorum</name>
    <dbReference type="NCBI Taxonomy" id="106004"/>
    <lineage>
        <taxon>Eukaryota</taxon>
        <taxon>Fungi</taxon>
        <taxon>Dikarya</taxon>
        <taxon>Basidiomycota</taxon>
        <taxon>Pucciniomycotina</taxon>
        <taxon>Microbotryomycetes</taxon>
        <taxon>Leucosporidiales</taxon>
        <taxon>Leucosporidium</taxon>
    </lineage>
</organism>
<evidence type="ECO:0000313" key="11">
    <source>
        <dbReference type="Proteomes" id="UP000193467"/>
    </source>
</evidence>
<evidence type="ECO:0000256" key="6">
    <source>
        <dbReference type="PROSITE-ProRule" id="PRU10141"/>
    </source>
</evidence>
<protein>
    <submittedName>
        <fullName evidence="10">Kinase-like domain-containing protein</fullName>
    </submittedName>
</protein>
<evidence type="ECO:0000256" key="2">
    <source>
        <dbReference type="ARBA" id="ARBA00022741"/>
    </source>
</evidence>
<evidence type="ECO:0000259" key="9">
    <source>
        <dbReference type="PROSITE" id="PS50011"/>
    </source>
</evidence>
<dbReference type="InterPro" id="IPR008271">
    <property type="entry name" value="Ser/Thr_kinase_AS"/>
</dbReference>
<keyword evidence="4 6" id="KW-0067">ATP-binding</keyword>
<dbReference type="Pfam" id="PF00069">
    <property type="entry name" value="Pkinase"/>
    <property type="match status" value="1"/>
</dbReference>
<evidence type="ECO:0000256" key="7">
    <source>
        <dbReference type="RuleBase" id="RU000304"/>
    </source>
</evidence>
<name>A0A1Y2D4R9_9BASI</name>
<dbReference type="CDD" id="cd00180">
    <property type="entry name" value="PKc"/>
    <property type="match status" value="1"/>
</dbReference>
<feature type="region of interest" description="Disordered" evidence="8">
    <location>
        <begin position="100"/>
        <end position="128"/>
    </location>
</feature>
<dbReference type="InterPro" id="IPR050339">
    <property type="entry name" value="CC_SR_Kinase"/>
</dbReference>